<dbReference type="InterPro" id="IPR050140">
    <property type="entry name" value="SRY-related_HMG-box_TF-like"/>
</dbReference>
<evidence type="ECO:0000313" key="7">
    <source>
        <dbReference type="Proteomes" id="UP001221142"/>
    </source>
</evidence>
<protein>
    <recommendedName>
        <fullName evidence="5">HMG box domain-containing protein</fullName>
    </recommendedName>
</protein>
<sequence length="499" mass="52559">MPALRTRDTPAVPSLEVKTSAPPPSLTIISPTPRAFTFPISHNLADSPYSSPSNSPFEPDLRALALSSSSSTTPSSCVDEQCLPRTPPPLSAYTRTLSPAEASSPPRRKSTTGEERRPKKGDEDYVKRPENAFILFRRNRVLGTSTTSVSAPSSLAAGPSSADSPALAGNGKKQRQADLSKTISQQWKALSAEERSHWEDLAKQKKKEHEALHPNYVYRPQRTKNRAAGSSTSAARRKNSAPAPAAQDIEFVVPAPRGQHGRSASAPTPPPYQSIQIPNLYLGAAPPASPDSPTSLIPMISRRAGQSGFDYMPSFGAAFNFDFEANLQSSDFLRAMFPAGGATDAESSILSPASSASGSGPSSPYTPAASSFHPSATQYAGQGLAPSDFSLDEPTVQPAEDYAAYTSPWAAASPWAATPASDSVFAEGDFDISRIPELGWDLSCGAQSSCQGELAYPGEFSMDMGGAGLNLHFGGQTDGSDLGGVSEMGFDEMMTGAGF</sequence>
<feature type="compositionally biased region" description="Low complexity" evidence="4">
    <location>
        <begin position="150"/>
        <end position="169"/>
    </location>
</feature>
<feature type="compositionally biased region" description="Basic and acidic residues" evidence="4">
    <location>
        <begin position="111"/>
        <end position="126"/>
    </location>
</feature>
<evidence type="ECO:0000256" key="1">
    <source>
        <dbReference type="ARBA" id="ARBA00023125"/>
    </source>
</evidence>
<feature type="compositionally biased region" description="Basic and acidic residues" evidence="4">
    <location>
        <begin position="199"/>
        <end position="212"/>
    </location>
</feature>
<feature type="region of interest" description="Disordered" evidence="4">
    <location>
        <begin position="347"/>
        <end position="371"/>
    </location>
</feature>
<keyword evidence="3" id="KW-0539">Nucleus</keyword>
<gene>
    <name evidence="6" type="ORF">FB45DRAFT_786215</name>
</gene>
<dbReference type="AlphaFoldDB" id="A0AAD7CAT8"/>
<feature type="region of interest" description="Disordered" evidence="4">
    <location>
        <begin position="1"/>
        <end position="126"/>
    </location>
</feature>
<feature type="DNA-binding region" description="HMG box" evidence="3">
    <location>
        <begin position="126"/>
        <end position="217"/>
    </location>
</feature>
<dbReference type="Pfam" id="PF00505">
    <property type="entry name" value="HMG_box"/>
    <property type="match status" value="1"/>
</dbReference>
<evidence type="ECO:0000313" key="6">
    <source>
        <dbReference type="EMBL" id="KAJ7642072.1"/>
    </source>
</evidence>
<name>A0AAD7CAT8_9AGAR</name>
<dbReference type="GO" id="GO:0005634">
    <property type="term" value="C:nucleus"/>
    <property type="evidence" value="ECO:0007669"/>
    <property type="project" value="UniProtKB-UniRule"/>
</dbReference>
<dbReference type="GO" id="GO:0030154">
    <property type="term" value="P:cell differentiation"/>
    <property type="evidence" value="ECO:0007669"/>
    <property type="project" value="TreeGrafter"/>
</dbReference>
<dbReference type="InterPro" id="IPR036910">
    <property type="entry name" value="HMG_box_dom_sf"/>
</dbReference>
<reference evidence="6" key="1">
    <citation type="submission" date="2023-03" db="EMBL/GenBank/DDBJ databases">
        <title>Massive genome expansion in bonnet fungi (Mycena s.s.) driven by repeated elements and novel gene families across ecological guilds.</title>
        <authorList>
            <consortium name="Lawrence Berkeley National Laboratory"/>
            <person name="Harder C.B."/>
            <person name="Miyauchi S."/>
            <person name="Viragh M."/>
            <person name="Kuo A."/>
            <person name="Thoen E."/>
            <person name="Andreopoulos B."/>
            <person name="Lu D."/>
            <person name="Skrede I."/>
            <person name="Drula E."/>
            <person name="Henrissat B."/>
            <person name="Morin E."/>
            <person name="Kohler A."/>
            <person name="Barry K."/>
            <person name="LaButti K."/>
            <person name="Morin E."/>
            <person name="Salamov A."/>
            <person name="Lipzen A."/>
            <person name="Mereny Z."/>
            <person name="Hegedus B."/>
            <person name="Baldrian P."/>
            <person name="Stursova M."/>
            <person name="Weitz H."/>
            <person name="Taylor A."/>
            <person name="Grigoriev I.V."/>
            <person name="Nagy L.G."/>
            <person name="Martin F."/>
            <person name="Kauserud H."/>
        </authorList>
    </citation>
    <scope>NUCLEOTIDE SEQUENCE</scope>
    <source>
        <strain evidence="6">9284</strain>
    </source>
</reference>
<evidence type="ECO:0000256" key="4">
    <source>
        <dbReference type="SAM" id="MobiDB-lite"/>
    </source>
</evidence>
<feature type="compositionally biased region" description="Low complexity" evidence="4">
    <location>
        <begin position="67"/>
        <end position="76"/>
    </location>
</feature>
<dbReference type="PROSITE" id="PS50118">
    <property type="entry name" value="HMG_BOX_2"/>
    <property type="match status" value="1"/>
</dbReference>
<feature type="domain" description="HMG box" evidence="5">
    <location>
        <begin position="126"/>
        <end position="217"/>
    </location>
</feature>
<dbReference type="GO" id="GO:0000978">
    <property type="term" value="F:RNA polymerase II cis-regulatory region sequence-specific DNA binding"/>
    <property type="evidence" value="ECO:0007669"/>
    <property type="project" value="TreeGrafter"/>
</dbReference>
<dbReference type="InterPro" id="IPR009071">
    <property type="entry name" value="HMG_box_dom"/>
</dbReference>
<evidence type="ECO:0000256" key="2">
    <source>
        <dbReference type="ARBA" id="ARBA00023163"/>
    </source>
</evidence>
<dbReference type="SUPFAM" id="SSF47095">
    <property type="entry name" value="HMG-box"/>
    <property type="match status" value="1"/>
</dbReference>
<dbReference type="SMART" id="SM00398">
    <property type="entry name" value="HMG"/>
    <property type="match status" value="1"/>
</dbReference>
<accession>A0AAD7CAT8</accession>
<keyword evidence="1 3" id="KW-0238">DNA-binding</keyword>
<evidence type="ECO:0000256" key="3">
    <source>
        <dbReference type="PROSITE-ProRule" id="PRU00267"/>
    </source>
</evidence>
<feature type="region of interest" description="Disordered" evidence="4">
    <location>
        <begin position="148"/>
        <end position="181"/>
    </location>
</feature>
<dbReference type="Gene3D" id="1.10.30.10">
    <property type="entry name" value="High mobility group box domain"/>
    <property type="match status" value="1"/>
</dbReference>
<dbReference type="Proteomes" id="UP001221142">
    <property type="component" value="Unassembled WGS sequence"/>
</dbReference>
<keyword evidence="7" id="KW-1185">Reference proteome</keyword>
<comment type="caution">
    <text evidence="6">The sequence shown here is derived from an EMBL/GenBank/DDBJ whole genome shotgun (WGS) entry which is preliminary data.</text>
</comment>
<dbReference type="CDD" id="cd01389">
    <property type="entry name" value="HMG-box_ROX1-like"/>
    <property type="match status" value="1"/>
</dbReference>
<evidence type="ECO:0000259" key="5">
    <source>
        <dbReference type="PROSITE" id="PS50118"/>
    </source>
</evidence>
<dbReference type="GO" id="GO:0001228">
    <property type="term" value="F:DNA-binding transcription activator activity, RNA polymerase II-specific"/>
    <property type="evidence" value="ECO:0007669"/>
    <property type="project" value="TreeGrafter"/>
</dbReference>
<dbReference type="EMBL" id="JARKIF010000004">
    <property type="protein sequence ID" value="KAJ7642072.1"/>
    <property type="molecule type" value="Genomic_DNA"/>
</dbReference>
<organism evidence="6 7">
    <name type="scientific">Roridomyces roridus</name>
    <dbReference type="NCBI Taxonomy" id="1738132"/>
    <lineage>
        <taxon>Eukaryota</taxon>
        <taxon>Fungi</taxon>
        <taxon>Dikarya</taxon>
        <taxon>Basidiomycota</taxon>
        <taxon>Agaricomycotina</taxon>
        <taxon>Agaricomycetes</taxon>
        <taxon>Agaricomycetidae</taxon>
        <taxon>Agaricales</taxon>
        <taxon>Marasmiineae</taxon>
        <taxon>Mycenaceae</taxon>
        <taxon>Roridomyces</taxon>
    </lineage>
</organism>
<dbReference type="PANTHER" id="PTHR10270">
    <property type="entry name" value="SOX TRANSCRIPTION FACTOR"/>
    <property type="match status" value="1"/>
</dbReference>
<dbReference type="PANTHER" id="PTHR10270:SF161">
    <property type="entry name" value="SEX-DETERMINING REGION Y PROTEIN"/>
    <property type="match status" value="1"/>
</dbReference>
<feature type="region of interest" description="Disordered" evidence="4">
    <location>
        <begin position="199"/>
        <end position="249"/>
    </location>
</feature>
<keyword evidence="2" id="KW-0804">Transcription</keyword>
<proteinExistence type="predicted"/>